<accession>A0ABS0NYQ3</accession>
<name>A0ABS0NYQ3_9BRAD</name>
<dbReference type="RefSeq" id="WP_197965543.1">
    <property type="nucleotide sequence ID" value="NZ_JACEGD010000006.1"/>
</dbReference>
<sequence length="76" mass="8080">MSTSRWARAAGVDGADEFVSTHLARLAASALAFKQMNPVVATITRALKDLDSPRDDSRTGLDAVYLPAAFVSCVPE</sequence>
<keyword evidence="2" id="KW-1185">Reference proteome</keyword>
<gene>
    <name evidence="1" type="ORF">H1B27_07510</name>
</gene>
<dbReference type="EMBL" id="JACEGD010000006">
    <property type="protein sequence ID" value="MBH5386134.1"/>
    <property type="molecule type" value="Genomic_DNA"/>
</dbReference>
<proteinExistence type="predicted"/>
<comment type="caution">
    <text evidence="1">The sequence shown here is derived from an EMBL/GenBank/DDBJ whole genome shotgun (WGS) entry which is preliminary data.</text>
</comment>
<evidence type="ECO:0000313" key="2">
    <source>
        <dbReference type="Proteomes" id="UP001194539"/>
    </source>
</evidence>
<organism evidence="1 2">
    <name type="scientific">Bradyrhizobium diversitatis</name>
    <dbReference type="NCBI Taxonomy" id="2755406"/>
    <lineage>
        <taxon>Bacteria</taxon>
        <taxon>Pseudomonadati</taxon>
        <taxon>Pseudomonadota</taxon>
        <taxon>Alphaproteobacteria</taxon>
        <taxon>Hyphomicrobiales</taxon>
        <taxon>Nitrobacteraceae</taxon>
        <taxon>Bradyrhizobium</taxon>
    </lineage>
</organism>
<protein>
    <submittedName>
        <fullName evidence="1">Uncharacterized protein</fullName>
    </submittedName>
</protein>
<reference evidence="1 2" key="1">
    <citation type="submission" date="2020-07" db="EMBL/GenBank/DDBJ databases">
        <title>Bradyrhizobium diversity isolated from nodules of indigenous legumes of Western Australia.</title>
        <authorList>
            <person name="Klepa M.S."/>
        </authorList>
    </citation>
    <scope>NUCLEOTIDE SEQUENCE [LARGE SCALE GENOMIC DNA]</scope>
    <source>
        <strain evidence="1 2">CNPSo 4019</strain>
    </source>
</reference>
<dbReference type="Proteomes" id="UP001194539">
    <property type="component" value="Unassembled WGS sequence"/>
</dbReference>
<evidence type="ECO:0000313" key="1">
    <source>
        <dbReference type="EMBL" id="MBH5386134.1"/>
    </source>
</evidence>